<evidence type="ECO:0000256" key="4">
    <source>
        <dbReference type="ARBA" id="ARBA00005150"/>
    </source>
</evidence>
<dbReference type="GO" id="GO:0046656">
    <property type="term" value="P:folic acid biosynthetic process"/>
    <property type="evidence" value="ECO:0007669"/>
    <property type="project" value="UniProtKB-KW"/>
</dbReference>
<dbReference type="PIRSF" id="PIRSF001563">
    <property type="entry name" value="Folylpolyglu_synth"/>
    <property type="match status" value="1"/>
</dbReference>
<evidence type="ECO:0000256" key="3">
    <source>
        <dbReference type="ARBA" id="ARBA00004799"/>
    </source>
</evidence>
<comment type="caution">
    <text evidence="24">The sequence shown here is derived from an EMBL/GenBank/DDBJ whole genome shotgun (WGS) entry which is preliminary data.</text>
</comment>
<evidence type="ECO:0000256" key="5">
    <source>
        <dbReference type="ARBA" id="ARBA00008276"/>
    </source>
</evidence>
<dbReference type="InterPro" id="IPR018109">
    <property type="entry name" value="Folylpolyglutamate_synth_CS"/>
</dbReference>
<evidence type="ECO:0000313" key="25">
    <source>
        <dbReference type="Proteomes" id="UP000294564"/>
    </source>
</evidence>
<evidence type="ECO:0000256" key="6">
    <source>
        <dbReference type="ARBA" id="ARBA00013023"/>
    </source>
</evidence>
<keyword evidence="13" id="KW-0460">Magnesium</keyword>
<evidence type="ECO:0000256" key="16">
    <source>
        <dbReference type="ARBA" id="ARBA00030592"/>
    </source>
</evidence>
<dbReference type="InterPro" id="IPR004101">
    <property type="entry name" value="Mur_ligase_C"/>
</dbReference>
<dbReference type="GO" id="GO:0046872">
    <property type="term" value="F:metal ion binding"/>
    <property type="evidence" value="ECO:0007669"/>
    <property type="project" value="UniProtKB-KW"/>
</dbReference>
<evidence type="ECO:0000256" key="2">
    <source>
        <dbReference type="ARBA" id="ARBA00002714"/>
    </source>
</evidence>
<dbReference type="InterPro" id="IPR036615">
    <property type="entry name" value="Mur_ligase_C_dom_sf"/>
</dbReference>
<dbReference type="PANTHER" id="PTHR11136:SF0">
    <property type="entry name" value="DIHYDROFOLATE SYNTHETASE-RELATED"/>
    <property type="match status" value="1"/>
</dbReference>
<comment type="cofactor">
    <cofactor evidence="1">
        <name>Mg(2+)</name>
        <dbReference type="ChEBI" id="CHEBI:18420"/>
    </cofactor>
</comment>
<dbReference type="GO" id="GO:0008841">
    <property type="term" value="F:dihydrofolate synthase activity"/>
    <property type="evidence" value="ECO:0007669"/>
    <property type="project" value="UniProtKB-EC"/>
</dbReference>
<evidence type="ECO:0000256" key="14">
    <source>
        <dbReference type="ARBA" id="ARBA00022909"/>
    </source>
</evidence>
<feature type="domain" description="Mur ligase C-terminal" evidence="22">
    <location>
        <begin position="278"/>
        <end position="395"/>
    </location>
</feature>
<evidence type="ECO:0000256" key="19">
    <source>
        <dbReference type="ARBA" id="ARBA00047808"/>
    </source>
</evidence>
<dbReference type="Proteomes" id="UP000294564">
    <property type="component" value="Unassembled WGS sequence"/>
</dbReference>
<comment type="catalytic activity">
    <reaction evidence="19">
        <text>10-formyltetrahydrofolyl-(gamma-L-Glu)(n) + L-glutamate + ATP = 10-formyltetrahydrofolyl-(gamma-L-Glu)(n+1) + ADP + phosphate + H(+)</text>
        <dbReference type="Rhea" id="RHEA:51904"/>
        <dbReference type="Rhea" id="RHEA-COMP:13088"/>
        <dbReference type="Rhea" id="RHEA-COMP:14300"/>
        <dbReference type="ChEBI" id="CHEBI:15378"/>
        <dbReference type="ChEBI" id="CHEBI:29985"/>
        <dbReference type="ChEBI" id="CHEBI:30616"/>
        <dbReference type="ChEBI" id="CHEBI:43474"/>
        <dbReference type="ChEBI" id="CHEBI:134413"/>
        <dbReference type="ChEBI" id="CHEBI:456216"/>
        <dbReference type="EC" id="6.3.2.17"/>
    </reaction>
</comment>
<comment type="similarity">
    <text evidence="5">Belongs to the folylpolyglutamate synthase family.</text>
</comment>
<comment type="function">
    <text evidence="2">Functions in two distinct reactions of the de novo folate biosynthetic pathway. Catalyzes the addition of a glutamate residue to dihydropteroate (7,8-dihydropteroate or H2Pte) to form dihydrofolate (7,8-dihydrofolate monoglutamate or H2Pte-Glu). Also catalyzes successive additions of L-glutamate to tetrahydrofolate or 10-formyltetrahydrofolate or 5,10-methylenetetrahydrofolate, leading to folylpolyglutamate derivatives.</text>
</comment>
<feature type="domain" description="Mur ligase central" evidence="23">
    <location>
        <begin position="51"/>
        <end position="241"/>
    </location>
</feature>
<evidence type="ECO:0000256" key="21">
    <source>
        <dbReference type="ARBA" id="ARBA00049161"/>
    </source>
</evidence>
<comment type="catalytic activity">
    <reaction evidence="18">
        <text>(6S)-5,6,7,8-tetrahydrofolyl-(gamma-L-Glu)(n) + L-glutamate + ATP = (6S)-5,6,7,8-tetrahydrofolyl-(gamma-L-Glu)(n+1) + ADP + phosphate + H(+)</text>
        <dbReference type="Rhea" id="RHEA:10580"/>
        <dbReference type="Rhea" id="RHEA-COMP:14738"/>
        <dbReference type="Rhea" id="RHEA-COMP:14740"/>
        <dbReference type="ChEBI" id="CHEBI:15378"/>
        <dbReference type="ChEBI" id="CHEBI:29985"/>
        <dbReference type="ChEBI" id="CHEBI:30616"/>
        <dbReference type="ChEBI" id="CHEBI:43474"/>
        <dbReference type="ChEBI" id="CHEBI:141005"/>
        <dbReference type="ChEBI" id="CHEBI:456216"/>
        <dbReference type="EC" id="6.3.2.17"/>
    </reaction>
</comment>
<dbReference type="Gene3D" id="3.90.190.20">
    <property type="entry name" value="Mur ligase, C-terminal domain"/>
    <property type="match status" value="1"/>
</dbReference>
<dbReference type="InterPro" id="IPR013221">
    <property type="entry name" value="Mur_ligase_cen"/>
</dbReference>
<evidence type="ECO:0000256" key="17">
    <source>
        <dbReference type="ARBA" id="ARBA00032510"/>
    </source>
</evidence>
<dbReference type="AlphaFoldDB" id="A0A4R2NMU3"/>
<dbReference type="PROSITE" id="PS01011">
    <property type="entry name" value="FOLYLPOLYGLU_SYNT_1"/>
    <property type="match status" value="1"/>
</dbReference>
<evidence type="ECO:0000256" key="13">
    <source>
        <dbReference type="ARBA" id="ARBA00022842"/>
    </source>
</evidence>
<keyword evidence="12" id="KW-0067">ATP-binding</keyword>
<keyword evidence="11" id="KW-0547">Nucleotide-binding</keyword>
<keyword evidence="10" id="KW-0479">Metal-binding</keyword>
<dbReference type="FunFam" id="3.40.1190.10:FF:000011">
    <property type="entry name" value="Folylpolyglutamate synthase/dihydrofolate synthase"/>
    <property type="match status" value="1"/>
</dbReference>
<dbReference type="GO" id="GO:0005524">
    <property type="term" value="F:ATP binding"/>
    <property type="evidence" value="ECO:0007669"/>
    <property type="project" value="UniProtKB-KW"/>
</dbReference>
<dbReference type="SUPFAM" id="SSF53623">
    <property type="entry name" value="MurD-like peptide ligases, catalytic domain"/>
    <property type="match status" value="1"/>
</dbReference>
<dbReference type="GO" id="GO:0005737">
    <property type="term" value="C:cytoplasm"/>
    <property type="evidence" value="ECO:0007669"/>
    <property type="project" value="TreeGrafter"/>
</dbReference>
<evidence type="ECO:0000256" key="20">
    <source>
        <dbReference type="ARBA" id="ARBA00049035"/>
    </source>
</evidence>
<accession>A0A4R2NMU3</accession>
<evidence type="ECO:0000259" key="22">
    <source>
        <dbReference type="Pfam" id="PF02875"/>
    </source>
</evidence>
<reference evidence="24 25" key="1">
    <citation type="submission" date="2019-03" db="EMBL/GenBank/DDBJ databases">
        <title>Genomic Encyclopedia of Type Strains, Phase IV (KMG-IV): sequencing the most valuable type-strain genomes for metagenomic binning, comparative biology and taxonomic classification.</title>
        <authorList>
            <person name="Goeker M."/>
        </authorList>
    </citation>
    <scope>NUCLEOTIDE SEQUENCE [LARGE SCALE GENOMIC DNA]</scope>
    <source>
        <strain evidence="24 25">DSM 14836</strain>
    </source>
</reference>
<evidence type="ECO:0000256" key="15">
    <source>
        <dbReference type="ARBA" id="ARBA00030048"/>
    </source>
</evidence>
<dbReference type="InterPro" id="IPR036565">
    <property type="entry name" value="Mur-like_cat_sf"/>
</dbReference>
<comment type="pathway">
    <text evidence="4">Cofactor biosynthesis; tetrahydrofolylpolyglutamate biosynthesis.</text>
</comment>
<comment type="pathway">
    <text evidence="3">Cofactor biosynthesis; tetrahydrofolate biosynthesis; 7,8-dihydrofolate from 2-amino-4-hydroxy-6-hydroxymethyl-7,8-dihydropteridine diphosphate and 4-aminobenzoate: step 2/2.</text>
</comment>
<evidence type="ECO:0000256" key="1">
    <source>
        <dbReference type="ARBA" id="ARBA00001946"/>
    </source>
</evidence>
<name>A0A4R2NMU3_9FLAO</name>
<dbReference type="EC" id="6.3.2.17" evidence="7"/>
<protein>
    <recommendedName>
        <fullName evidence="8">Dihydrofolate synthase/folylpolyglutamate synthase</fullName>
        <ecNumber evidence="6">6.3.2.12</ecNumber>
        <ecNumber evidence="7">6.3.2.17</ecNumber>
    </recommendedName>
    <alternativeName>
        <fullName evidence="17">Folylpoly-gamma-glutamate synthetase-dihydrofolate synthetase</fullName>
    </alternativeName>
    <alternativeName>
        <fullName evidence="15">Folylpolyglutamate synthetase</fullName>
    </alternativeName>
    <alternativeName>
        <fullName evidence="16">Tetrahydrofolylpolyglutamate synthase</fullName>
    </alternativeName>
</protein>
<keyword evidence="14" id="KW-0289">Folate biosynthesis</keyword>
<proteinExistence type="inferred from homology"/>
<dbReference type="InterPro" id="IPR001645">
    <property type="entry name" value="Folylpolyglutamate_synth"/>
</dbReference>
<dbReference type="NCBIfam" id="TIGR01499">
    <property type="entry name" value="folC"/>
    <property type="match status" value="1"/>
</dbReference>
<dbReference type="Gene3D" id="3.40.1190.10">
    <property type="entry name" value="Mur-like, catalytic domain"/>
    <property type="match status" value="1"/>
</dbReference>
<dbReference type="OrthoDB" id="9809356at2"/>
<keyword evidence="9" id="KW-0436">Ligase</keyword>
<evidence type="ECO:0000256" key="18">
    <source>
        <dbReference type="ARBA" id="ARBA00047493"/>
    </source>
</evidence>
<evidence type="ECO:0000259" key="23">
    <source>
        <dbReference type="Pfam" id="PF08245"/>
    </source>
</evidence>
<evidence type="ECO:0000313" key="24">
    <source>
        <dbReference type="EMBL" id="TCP22901.1"/>
    </source>
</evidence>
<comment type="catalytic activity">
    <reaction evidence="20">
        <text>(6R)-5,10-methylenetetrahydrofolyl-(gamma-L-Glu)(n) + L-glutamate + ATP = (6R)-5,10-methylenetetrahydrofolyl-(gamma-L-Glu)(n+1) + ADP + phosphate + H(+)</text>
        <dbReference type="Rhea" id="RHEA:51912"/>
        <dbReference type="Rhea" id="RHEA-COMP:13257"/>
        <dbReference type="Rhea" id="RHEA-COMP:13258"/>
        <dbReference type="ChEBI" id="CHEBI:15378"/>
        <dbReference type="ChEBI" id="CHEBI:29985"/>
        <dbReference type="ChEBI" id="CHEBI:30616"/>
        <dbReference type="ChEBI" id="CHEBI:43474"/>
        <dbReference type="ChEBI" id="CHEBI:136572"/>
        <dbReference type="ChEBI" id="CHEBI:456216"/>
        <dbReference type="EC" id="6.3.2.17"/>
    </reaction>
</comment>
<comment type="catalytic activity">
    <reaction evidence="21">
        <text>7,8-dihydropteroate + L-glutamate + ATP = 7,8-dihydrofolate + ADP + phosphate + H(+)</text>
        <dbReference type="Rhea" id="RHEA:23584"/>
        <dbReference type="ChEBI" id="CHEBI:15378"/>
        <dbReference type="ChEBI" id="CHEBI:17839"/>
        <dbReference type="ChEBI" id="CHEBI:29985"/>
        <dbReference type="ChEBI" id="CHEBI:30616"/>
        <dbReference type="ChEBI" id="CHEBI:43474"/>
        <dbReference type="ChEBI" id="CHEBI:57451"/>
        <dbReference type="ChEBI" id="CHEBI:456216"/>
        <dbReference type="EC" id="6.3.2.12"/>
    </reaction>
</comment>
<sequence length="403" mass="44870">MTYQEAIDWMFKQLPMYQNIGKTAYKKDLTNTKKLSNHLHNPEKKFKSIHVGGTNGKGSTSHMIASVLQEAGYKVGLYTSPHLKSFTERIRINGAEISEQNVVGFLEKNKSFLEENQLSFFEMTVGMAFEYFAKEKVDVAVIEVGLGGRLDSTNIITPEISVITNIGMDHVQILGDTLEKIAFEKAGIIKHTIPVVIGEKQIEIQEVFKAKAQECNAEIIFASDEVKEEYKTDLLGSYQKHNTKTAVAALGKVEGFVIKPNHIVNGLLNVKNNTGLRGRWEVLSEKPKVICDTAHNKEGLTYVLQQLEKENYDNLHVVLGVVSDKDLDEILPLFPKSATYYFSKPNIPRGLSVEILKNKSKKYGLLGDSYDSVLSAYDEAVRNSSPADLVFVGGSTFTVAEVL</sequence>
<evidence type="ECO:0000256" key="9">
    <source>
        <dbReference type="ARBA" id="ARBA00022598"/>
    </source>
</evidence>
<evidence type="ECO:0000256" key="12">
    <source>
        <dbReference type="ARBA" id="ARBA00022840"/>
    </source>
</evidence>
<evidence type="ECO:0000256" key="10">
    <source>
        <dbReference type="ARBA" id="ARBA00022723"/>
    </source>
</evidence>
<evidence type="ECO:0000256" key="8">
    <source>
        <dbReference type="ARBA" id="ARBA00019357"/>
    </source>
</evidence>
<dbReference type="Pfam" id="PF02875">
    <property type="entry name" value="Mur_ligase_C"/>
    <property type="match status" value="1"/>
</dbReference>
<dbReference type="Pfam" id="PF08245">
    <property type="entry name" value="Mur_ligase_M"/>
    <property type="match status" value="1"/>
</dbReference>
<keyword evidence="25" id="KW-1185">Reference proteome</keyword>
<dbReference type="RefSeq" id="WP_132795686.1">
    <property type="nucleotide sequence ID" value="NZ_SLXM01000010.1"/>
</dbReference>
<dbReference type="EMBL" id="SLXM01000010">
    <property type="protein sequence ID" value="TCP22901.1"/>
    <property type="molecule type" value="Genomic_DNA"/>
</dbReference>
<dbReference type="PROSITE" id="PS01012">
    <property type="entry name" value="FOLYLPOLYGLU_SYNT_2"/>
    <property type="match status" value="1"/>
</dbReference>
<dbReference type="SUPFAM" id="SSF53244">
    <property type="entry name" value="MurD-like peptide ligases, peptide-binding domain"/>
    <property type="match status" value="1"/>
</dbReference>
<gene>
    <name evidence="24" type="ORF">EV195_11028</name>
</gene>
<dbReference type="PANTHER" id="PTHR11136">
    <property type="entry name" value="FOLYLPOLYGLUTAMATE SYNTHASE-RELATED"/>
    <property type="match status" value="1"/>
</dbReference>
<evidence type="ECO:0000256" key="7">
    <source>
        <dbReference type="ARBA" id="ARBA00013025"/>
    </source>
</evidence>
<evidence type="ECO:0000256" key="11">
    <source>
        <dbReference type="ARBA" id="ARBA00022741"/>
    </source>
</evidence>
<organism evidence="24 25">
    <name type="scientific">Tenacibaculum skagerrakense</name>
    <dbReference type="NCBI Taxonomy" id="186571"/>
    <lineage>
        <taxon>Bacteria</taxon>
        <taxon>Pseudomonadati</taxon>
        <taxon>Bacteroidota</taxon>
        <taxon>Flavobacteriia</taxon>
        <taxon>Flavobacteriales</taxon>
        <taxon>Flavobacteriaceae</taxon>
        <taxon>Tenacibaculum</taxon>
    </lineage>
</organism>
<dbReference type="GO" id="GO:0004326">
    <property type="term" value="F:tetrahydrofolylpolyglutamate synthase activity"/>
    <property type="evidence" value="ECO:0007669"/>
    <property type="project" value="UniProtKB-EC"/>
</dbReference>
<dbReference type="EC" id="6.3.2.12" evidence="6"/>